<dbReference type="EMBL" id="UFQR01000002">
    <property type="protein sequence ID" value="SSW94898.1"/>
    <property type="molecule type" value="Genomic_DNA"/>
</dbReference>
<proteinExistence type="predicted"/>
<organism evidence="1">
    <name type="scientific">Arsenophonus endosymbiont of Trialeurodes vaporariorum</name>
    <dbReference type="NCBI Taxonomy" id="235567"/>
    <lineage>
        <taxon>Bacteria</taxon>
        <taxon>Pseudomonadati</taxon>
        <taxon>Pseudomonadota</taxon>
        <taxon>Gammaproteobacteria</taxon>
        <taxon>Enterobacterales</taxon>
        <taxon>Morganellaceae</taxon>
        <taxon>Arsenophonus</taxon>
    </lineage>
</organism>
<sequence length="145" mass="16419">MTNTIQRNIVTTSLVPNIHRRQEADPELKRRFDRFLIADQYDNASSTSGWSSVLNTLAYSNSSATLNNVYLLRHGNSLTYRLLNGPMMMGMVIIAHWQKPETVHLQLKPANSIQHLTLTRVAKKLTTTLAKRGFLLSLEIENGVQ</sequence>
<accession>A0A3B0M495</accession>
<protein>
    <submittedName>
        <fullName evidence="1">Uncharacterized protein</fullName>
    </submittedName>
</protein>
<name>A0A3B0M495_9GAMM</name>
<gene>
    <name evidence="1" type="ORF">ARTV_0553</name>
</gene>
<reference evidence="1" key="1">
    <citation type="submission" date="2018-04" db="EMBL/GenBank/DDBJ databases">
        <authorList>
            <person name="Go L.Y."/>
            <person name="Mitchell J.A."/>
        </authorList>
    </citation>
    <scope>NUCLEOTIDE SEQUENCE</scope>
    <source>
        <strain evidence="1">ARTV</strain>
    </source>
</reference>
<evidence type="ECO:0000313" key="1">
    <source>
        <dbReference type="EMBL" id="SSW94898.1"/>
    </source>
</evidence>
<dbReference type="AlphaFoldDB" id="A0A3B0M495"/>